<accession>A0A839F2P1</accession>
<keyword evidence="3" id="KW-0378">Hydrolase</keyword>
<dbReference type="PANTHER" id="PTHR46112">
    <property type="entry name" value="AMINOPEPTIDASE"/>
    <property type="match status" value="1"/>
</dbReference>
<feature type="domain" description="Creatinase N-terminal" evidence="2">
    <location>
        <begin position="59"/>
        <end position="191"/>
    </location>
</feature>
<gene>
    <name evidence="3" type="ORF">FHW12_002526</name>
</gene>
<evidence type="ECO:0000259" key="1">
    <source>
        <dbReference type="Pfam" id="PF00557"/>
    </source>
</evidence>
<dbReference type="InterPro" id="IPR000994">
    <property type="entry name" value="Pept_M24"/>
</dbReference>
<proteinExistence type="predicted"/>
<dbReference type="GO" id="GO:0102009">
    <property type="term" value="F:proline dipeptidase activity"/>
    <property type="evidence" value="ECO:0007669"/>
    <property type="project" value="UniProtKB-EC"/>
</dbReference>
<evidence type="ECO:0000313" key="3">
    <source>
        <dbReference type="EMBL" id="MBA8888302.1"/>
    </source>
</evidence>
<name>A0A839F2P1_9GAMM</name>
<comment type="caution">
    <text evidence="3">The sequence shown here is derived from an EMBL/GenBank/DDBJ whole genome shotgun (WGS) entry which is preliminary data.</text>
</comment>
<dbReference type="EMBL" id="JACGXL010000003">
    <property type="protein sequence ID" value="MBA8888302.1"/>
    <property type="molecule type" value="Genomic_DNA"/>
</dbReference>
<dbReference type="Pfam" id="PF00557">
    <property type="entry name" value="Peptidase_M24"/>
    <property type="match status" value="1"/>
</dbReference>
<dbReference type="Pfam" id="PF01321">
    <property type="entry name" value="Creatinase_N"/>
    <property type="match status" value="1"/>
</dbReference>
<feature type="domain" description="Peptidase M24" evidence="1">
    <location>
        <begin position="200"/>
        <end position="403"/>
    </location>
</feature>
<evidence type="ECO:0000313" key="4">
    <source>
        <dbReference type="Proteomes" id="UP000550401"/>
    </source>
</evidence>
<evidence type="ECO:0000259" key="2">
    <source>
        <dbReference type="Pfam" id="PF01321"/>
    </source>
</evidence>
<organism evidence="3 4">
    <name type="scientific">Dokdonella fugitiva</name>
    <dbReference type="NCBI Taxonomy" id="328517"/>
    <lineage>
        <taxon>Bacteria</taxon>
        <taxon>Pseudomonadati</taxon>
        <taxon>Pseudomonadota</taxon>
        <taxon>Gammaproteobacteria</taxon>
        <taxon>Lysobacterales</taxon>
        <taxon>Rhodanobacteraceae</taxon>
        <taxon>Dokdonella</taxon>
    </lineage>
</organism>
<keyword evidence="3" id="KW-0224">Dipeptidase</keyword>
<dbReference type="EC" id="3.4.13.9" evidence="3"/>
<dbReference type="PANTHER" id="PTHR46112:SF3">
    <property type="entry name" value="AMINOPEPTIDASE YPDF"/>
    <property type="match status" value="1"/>
</dbReference>
<dbReference type="InterPro" id="IPR036005">
    <property type="entry name" value="Creatinase/aminopeptidase-like"/>
</dbReference>
<keyword evidence="4" id="KW-1185">Reference proteome</keyword>
<sequence length="420" mass="46337">MDRRRFFSAGASAALMGLADSRASAGDRADIAKTHFDAAAVKALRDRIRPIAADEYRARQENARRLMKENGLDAVFVEGGTTLSYFTGLHWWLSERLFAMVLPQRGEPFFIAPKFEEGRAREKLGSEVKVYTWEEHEKPIERIRQGLQDRGLLTAKLGIEETTRYYAVEQLQQRLSTLTLSSATPVTAGCRGMKSPHEIELMQVANDITAQVYRQVQRELREGMSETELGGIISARYAEFGVEGDALVLFGEASAYPHGLTRDVALKDGDVVLIDGGCKVEGYGSDITRTMAFGKPSAKMQRVFEIVRGAQDAGLKAARPGVAAEKVDAAARSYIADHGYGPGYTYFTHRLGHGIGMDGHEWYYLVGGNTRALAPGNLFSNEPGIYIVGEFGIRTEDEMLITDDGARLLLPQAKSLQEIF</sequence>
<dbReference type="RefSeq" id="WP_182531350.1">
    <property type="nucleotide sequence ID" value="NZ_JACGXL010000003.1"/>
</dbReference>
<dbReference type="AlphaFoldDB" id="A0A839F2P1"/>
<protein>
    <submittedName>
        <fullName evidence="3">Xaa-Pro dipeptidase</fullName>
        <ecNumber evidence="3">3.4.13.9</ecNumber>
    </submittedName>
</protein>
<reference evidence="3 4" key="1">
    <citation type="submission" date="2020-07" db="EMBL/GenBank/DDBJ databases">
        <title>Genomic Encyclopedia of Type Strains, Phase IV (KMG-V): Genome sequencing to study the core and pangenomes of soil and plant-associated prokaryotes.</title>
        <authorList>
            <person name="Whitman W."/>
        </authorList>
    </citation>
    <scope>NUCLEOTIDE SEQUENCE [LARGE SCALE GENOMIC DNA]</scope>
    <source>
        <strain evidence="3 4">RH2WT43</strain>
    </source>
</reference>
<dbReference type="Proteomes" id="UP000550401">
    <property type="component" value="Unassembled WGS sequence"/>
</dbReference>
<dbReference type="InterPro" id="IPR000587">
    <property type="entry name" value="Creatinase_N"/>
</dbReference>
<dbReference type="SUPFAM" id="SSF53092">
    <property type="entry name" value="Creatinase/prolidase N-terminal domain"/>
    <property type="match status" value="1"/>
</dbReference>
<keyword evidence="3" id="KW-0645">Protease</keyword>
<dbReference type="InterPro" id="IPR029149">
    <property type="entry name" value="Creatin/AminoP/Spt16_N"/>
</dbReference>
<dbReference type="SUPFAM" id="SSF55920">
    <property type="entry name" value="Creatinase/aminopeptidase"/>
    <property type="match status" value="1"/>
</dbReference>
<dbReference type="Gene3D" id="3.90.230.10">
    <property type="entry name" value="Creatinase/methionine aminopeptidase superfamily"/>
    <property type="match status" value="1"/>
</dbReference>
<dbReference type="Gene3D" id="3.40.350.10">
    <property type="entry name" value="Creatinase/prolidase N-terminal domain"/>
    <property type="match status" value="1"/>
</dbReference>
<dbReference type="InterPro" id="IPR050659">
    <property type="entry name" value="Peptidase_M24B"/>
</dbReference>